<keyword evidence="4" id="KW-1133">Transmembrane helix</keyword>
<dbReference type="InterPro" id="IPR003594">
    <property type="entry name" value="HATPase_dom"/>
</dbReference>
<dbReference type="EMBL" id="CADCTP010000457">
    <property type="protein sequence ID" value="CAA9294080.1"/>
    <property type="molecule type" value="Genomic_DNA"/>
</dbReference>
<dbReference type="Pfam" id="PF04024">
    <property type="entry name" value="PspC"/>
    <property type="match status" value="1"/>
</dbReference>
<feature type="transmembrane region" description="Helical" evidence="4">
    <location>
        <begin position="92"/>
        <end position="110"/>
    </location>
</feature>
<dbReference type="Gene3D" id="3.30.565.10">
    <property type="entry name" value="Histidine kinase-like ATPase, C-terminal domain"/>
    <property type="match status" value="1"/>
</dbReference>
<feature type="transmembrane region" description="Helical" evidence="4">
    <location>
        <begin position="22"/>
        <end position="45"/>
    </location>
</feature>
<feature type="transmembrane region" description="Helical" evidence="4">
    <location>
        <begin position="66"/>
        <end position="86"/>
    </location>
</feature>
<dbReference type="SUPFAM" id="SSF55874">
    <property type="entry name" value="ATPase domain of HSP90 chaperone/DNA topoisomerase II/histidine kinase"/>
    <property type="match status" value="1"/>
</dbReference>
<dbReference type="GO" id="GO:0000160">
    <property type="term" value="P:phosphorelay signal transduction system"/>
    <property type="evidence" value="ECO:0007669"/>
    <property type="project" value="UniProtKB-KW"/>
</dbReference>
<accession>A0A6J4K2K6</accession>
<dbReference type="PANTHER" id="PTHR24421">
    <property type="entry name" value="NITRATE/NITRITE SENSOR PROTEIN NARX-RELATED"/>
    <property type="match status" value="1"/>
</dbReference>
<evidence type="ECO:0000313" key="7">
    <source>
        <dbReference type="EMBL" id="CAA9294080.1"/>
    </source>
</evidence>
<evidence type="ECO:0000256" key="3">
    <source>
        <dbReference type="ARBA" id="ARBA00023012"/>
    </source>
</evidence>
<dbReference type="Pfam" id="PF02518">
    <property type="entry name" value="HATPase_c"/>
    <property type="match status" value="1"/>
</dbReference>
<dbReference type="AlphaFoldDB" id="A0A6J4K2K6"/>
<feature type="domain" description="Histidine kinase/HSP90-like ATPase" evidence="5">
    <location>
        <begin position="296"/>
        <end position="384"/>
    </location>
</feature>
<evidence type="ECO:0000256" key="4">
    <source>
        <dbReference type="SAM" id="Phobius"/>
    </source>
</evidence>
<evidence type="ECO:0000256" key="2">
    <source>
        <dbReference type="ARBA" id="ARBA00022777"/>
    </source>
</evidence>
<dbReference type="InterPro" id="IPR036890">
    <property type="entry name" value="HATPase_C_sf"/>
</dbReference>
<dbReference type="InterPro" id="IPR050482">
    <property type="entry name" value="Sensor_HK_TwoCompSys"/>
</dbReference>
<dbReference type="PANTHER" id="PTHR24421:SF61">
    <property type="entry name" value="OXYGEN SENSOR HISTIDINE KINASE NREB"/>
    <property type="match status" value="1"/>
</dbReference>
<feature type="transmembrane region" description="Helical" evidence="4">
    <location>
        <begin position="135"/>
        <end position="157"/>
    </location>
</feature>
<keyword evidence="1" id="KW-0808">Transferase</keyword>
<dbReference type="InterPro" id="IPR007168">
    <property type="entry name" value="Phageshock_PspC_N"/>
</dbReference>
<evidence type="ECO:0000256" key="1">
    <source>
        <dbReference type="ARBA" id="ARBA00022679"/>
    </source>
</evidence>
<protein>
    <submittedName>
        <fullName evidence="7">Two-component system sensor histidine kinase</fullName>
    </submittedName>
</protein>
<dbReference type="GO" id="GO:0016301">
    <property type="term" value="F:kinase activity"/>
    <property type="evidence" value="ECO:0007669"/>
    <property type="project" value="UniProtKB-KW"/>
</dbReference>
<keyword evidence="2 7" id="KW-0418">Kinase</keyword>
<gene>
    <name evidence="7" type="ORF">AVDCRST_MAG41-4687</name>
</gene>
<keyword evidence="3" id="KW-0902">Two-component regulatory system</keyword>
<proteinExistence type="predicted"/>
<name>A0A6J4K2K6_9ACTN</name>
<keyword evidence="4" id="KW-0812">Transmembrane</keyword>
<feature type="domain" description="Phage shock protein PspC N-terminal" evidence="6">
    <location>
        <begin position="1"/>
        <end position="48"/>
    </location>
</feature>
<evidence type="ECO:0000259" key="5">
    <source>
        <dbReference type="Pfam" id="PF02518"/>
    </source>
</evidence>
<feature type="transmembrane region" description="Helical" evidence="4">
    <location>
        <begin position="169"/>
        <end position="191"/>
    </location>
</feature>
<organism evidence="7">
    <name type="scientific">uncultured Mycobacteriales bacterium</name>
    <dbReference type="NCBI Taxonomy" id="581187"/>
    <lineage>
        <taxon>Bacteria</taxon>
        <taxon>Bacillati</taxon>
        <taxon>Actinomycetota</taxon>
        <taxon>Actinomycetes</taxon>
        <taxon>Mycobacteriales</taxon>
        <taxon>environmental samples</taxon>
    </lineage>
</organism>
<evidence type="ECO:0000259" key="6">
    <source>
        <dbReference type="Pfam" id="PF04024"/>
    </source>
</evidence>
<keyword evidence="4" id="KW-0472">Membrane</keyword>
<reference evidence="7" key="1">
    <citation type="submission" date="2020-02" db="EMBL/GenBank/DDBJ databases">
        <authorList>
            <person name="Meier V. D."/>
        </authorList>
    </citation>
    <scope>NUCLEOTIDE SEQUENCE</scope>
    <source>
        <strain evidence="7">AVDCRST_MAG41</strain>
    </source>
</reference>
<sequence>MAAGVAQGLAAHLAVKPLFVRAAFVALTWFNGFGIVLYLALWAVVPQEPLLPGAAPARRRPIERGTVLALAALAAGGLLAARGVPVLGENPLLIPMLLAAAGLTVLWAQADTTQRDRWRRMSFARSETPTRRDRWLAIARFAGGVLLVATGVGSFLLLSGTLGAARDGLVAAIAVLAGLALLTAPLWWRLVADLTEERRERIRSQERADLAAHLHDSVLQTLALIQRHADSPREVTRLARGQERELRTWLYRPENREQSRFAAAMEAVAGEVEDAYAIQVESVVVGDLEVDDRLGALVQATREALVNAAKHAGVAAVSLYAEVEPEQVTVFVTDRGTGFDPDAVRDDRHGVRGSIVGRMARHGGTAAIRSRPGAGTEVELTMDRSAG</sequence>